<organism evidence="1 2">
    <name type="scientific">Adineta steineri</name>
    <dbReference type="NCBI Taxonomy" id="433720"/>
    <lineage>
        <taxon>Eukaryota</taxon>
        <taxon>Metazoa</taxon>
        <taxon>Spiralia</taxon>
        <taxon>Gnathifera</taxon>
        <taxon>Rotifera</taxon>
        <taxon>Eurotatoria</taxon>
        <taxon>Bdelloidea</taxon>
        <taxon>Adinetida</taxon>
        <taxon>Adinetidae</taxon>
        <taxon>Adineta</taxon>
    </lineage>
</organism>
<reference evidence="1" key="1">
    <citation type="submission" date="2021-02" db="EMBL/GenBank/DDBJ databases">
        <authorList>
            <person name="Nowell W R."/>
        </authorList>
    </citation>
    <scope>NUCLEOTIDE SEQUENCE</scope>
</reference>
<protein>
    <submittedName>
        <fullName evidence="1">Uncharacterized protein</fullName>
    </submittedName>
</protein>
<name>A0A820JH40_9BILA</name>
<dbReference type="AlphaFoldDB" id="A0A820JH40"/>
<gene>
    <name evidence="1" type="ORF">OXD698_LOCUS47491</name>
</gene>
<accession>A0A820JH40</accession>
<proteinExistence type="predicted"/>
<evidence type="ECO:0000313" key="2">
    <source>
        <dbReference type="Proteomes" id="UP000663844"/>
    </source>
</evidence>
<feature type="non-terminal residue" evidence="1">
    <location>
        <position position="34"/>
    </location>
</feature>
<sequence length="34" mass="3642">MATSDSFMMDSLSDSLLAAVNEMSFNEPVHPPVA</sequence>
<dbReference type="EMBL" id="CAJOAZ010018523">
    <property type="protein sequence ID" value="CAF4327142.1"/>
    <property type="molecule type" value="Genomic_DNA"/>
</dbReference>
<dbReference type="Proteomes" id="UP000663844">
    <property type="component" value="Unassembled WGS sequence"/>
</dbReference>
<comment type="caution">
    <text evidence="1">The sequence shown here is derived from an EMBL/GenBank/DDBJ whole genome shotgun (WGS) entry which is preliminary data.</text>
</comment>
<evidence type="ECO:0000313" key="1">
    <source>
        <dbReference type="EMBL" id="CAF4327142.1"/>
    </source>
</evidence>